<dbReference type="SUPFAM" id="SSF53850">
    <property type="entry name" value="Periplasmic binding protein-like II"/>
    <property type="match status" value="1"/>
</dbReference>
<comment type="caution">
    <text evidence="6">The sequence shown here is derived from an EMBL/GenBank/DDBJ whole genome shotgun (WGS) entry which is preliminary data.</text>
</comment>
<protein>
    <submittedName>
        <fullName evidence="6">LysR family transcriptional regulator</fullName>
    </submittedName>
</protein>
<dbReference type="Gene3D" id="3.40.190.290">
    <property type="match status" value="1"/>
</dbReference>
<comment type="similarity">
    <text evidence="1">Belongs to the LysR transcriptional regulatory family.</text>
</comment>
<evidence type="ECO:0000256" key="3">
    <source>
        <dbReference type="ARBA" id="ARBA00023125"/>
    </source>
</evidence>
<dbReference type="GO" id="GO:0043565">
    <property type="term" value="F:sequence-specific DNA binding"/>
    <property type="evidence" value="ECO:0007669"/>
    <property type="project" value="TreeGrafter"/>
</dbReference>
<name>A0A4Y8MX90_9BURK</name>
<dbReference type="PROSITE" id="PS50931">
    <property type="entry name" value="HTH_LYSR"/>
    <property type="match status" value="1"/>
</dbReference>
<evidence type="ECO:0000256" key="1">
    <source>
        <dbReference type="ARBA" id="ARBA00009437"/>
    </source>
</evidence>
<dbReference type="EMBL" id="SNVI01000002">
    <property type="protein sequence ID" value="TFE41995.1"/>
    <property type="molecule type" value="Genomic_DNA"/>
</dbReference>
<sequence length="428" mass="46578">MPATRLQRSAVWRLADRSLLGSWWMMDKLQAMQIFVRVADVNSFSKAADTLQLARSAVTRAVQELEEYVGVRLINRTTRRLHLTEEGCQYYESVTRILNAVEESESVHKQGVANPKGTLRIDVQTSIAKCLIVPNLHEFQGLYPGIELTIRTGDRIVDLVEEGVDCALRVGPLSDSAMVARKVGAFHRITVASPTYLERLGQPESVHDLNSHRVVHYAAGIGSRPPTFDFLTESGPTSVRMMSSIQVNDSDTYIALAKAGFGLIQPAIFSVADALEAGELIEVLPQSPVPEKAVSLVYPHREKMAPKLRAFISWTTALFERSSSALHANATIVKQKSRVPVKPTSIGAVSTPTFMVSASPGGRASSETGHSHANDLLGCSNRARVVSKVSSMHAYSLGCAFFEDTSSGARSDFMSLVGTGGRCETHIP</sequence>
<feature type="domain" description="HTH lysR-type" evidence="5">
    <location>
        <begin position="27"/>
        <end position="84"/>
    </location>
</feature>
<dbReference type="GO" id="GO:0006351">
    <property type="term" value="P:DNA-templated transcription"/>
    <property type="evidence" value="ECO:0007669"/>
    <property type="project" value="TreeGrafter"/>
</dbReference>
<dbReference type="FunFam" id="1.10.10.10:FF:000001">
    <property type="entry name" value="LysR family transcriptional regulator"/>
    <property type="match status" value="1"/>
</dbReference>
<evidence type="ECO:0000256" key="2">
    <source>
        <dbReference type="ARBA" id="ARBA00023015"/>
    </source>
</evidence>
<dbReference type="GO" id="GO:0003700">
    <property type="term" value="F:DNA-binding transcription factor activity"/>
    <property type="evidence" value="ECO:0007669"/>
    <property type="project" value="InterPro"/>
</dbReference>
<evidence type="ECO:0000256" key="4">
    <source>
        <dbReference type="ARBA" id="ARBA00023163"/>
    </source>
</evidence>
<dbReference type="Pfam" id="PF03466">
    <property type="entry name" value="LysR_substrate"/>
    <property type="match status" value="1"/>
</dbReference>
<dbReference type="SUPFAM" id="SSF46785">
    <property type="entry name" value="Winged helix' DNA-binding domain"/>
    <property type="match status" value="1"/>
</dbReference>
<dbReference type="AlphaFoldDB" id="A0A4Y8MX90"/>
<keyword evidence="4" id="KW-0804">Transcription</keyword>
<dbReference type="InterPro" id="IPR058163">
    <property type="entry name" value="LysR-type_TF_proteobact-type"/>
</dbReference>
<dbReference type="InterPro" id="IPR036388">
    <property type="entry name" value="WH-like_DNA-bd_sf"/>
</dbReference>
<organism evidence="6 7">
    <name type="scientific">Paraburkholderia dipogonis</name>
    <dbReference type="NCBI Taxonomy" id="1211383"/>
    <lineage>
        <taxon>Bacteria</taxon>
        <taxon>Pseudomonadati</taxon>
        <taxon>Pseudomonadota</taxon>
        <taxon>Betaproteobacteria</taxon>
        <taxon>Burkholderiales</taxon>
        <taxon>Burkholderiaceae</taxon>
        <taxon>Paraburkholderia</taxon>
    </lineage>
</organism>
<keyword evidence="3" id="KW-0238">DNA-binding</keyword>
<dbReference type="PANTHER" id="PTHR30537:SF72">
    <property type="entry name" value="LYSR FAMILY TRANSCRIPTIONAL REGULATOR"/>
    <property type="match status" value="1"/>
</dbReference>
<proteinExistence type="inferred from homology"/>
<dbReference type="Gene3D" id="1.10.10.10">
    <property type="entry name" value="Winged helix-like DNA-binding domain superfamily/Winged helix DNA-binding domain"/>
    <property type="match status" value="1"/>
</dbReference>
<dbReference type="PANTHER" id="PTHR30537">
    <property type="entry name" value="HTH-TYPE TRANSCRIPTIONAL REGULATOR"/>
    <property type="match status" value="1"/>
</dbReference>
<evidence type="ECO:0000313" key="7">
    <source>
        <dbReference type="Proteomes" id="UP000297385"/>
    </source>
</evidence>
<dbReference type="InterPro" id="IPR000847">
    <property type="entry name" value="LysR_HTH_N"/>
</dbReference>
<dbReference type="PRINTS" id="PR00039">
    <property type="entry name" value="HTHLYSR"/>
</dbReference>
<dbReference type="Pfam" id="PF00126">
    <property type="entry name" value="HTH_1"/>
    <property type="match status" value="1"/>
</dbReference>
<evidence type="ECO:0000259" key="5">
    <source>
        <dbReference type="PROSITE" id="PS50931"/>
    </source>
</evidence>
<keyword evidence="2" id="KW-0805">Transcription regulation</keyword>
<dbReference type="Proteomes" id="UP000297385">
    <property type="component" value="Unassembled WGS sequence"/>
</dbReference>
<dbReference type="InterPro" id="IPR005119">
    <property type="entry name" value="LysR_subst-bd"/>
</dbReference>
<gene>
    <name evidence="6" type="ORF">E2553_35850</name>
</gene>
<accession>A0A4Y8MX90</accession>
<dbReference type="InterPro" id="IPR036390">
    <property type="entry name" value="WH_DNA-bd_sf"/>
</dbReference>
<dbReference type="CDD" id="cd08472">
    <property type="entry name" value="PBP2_CrgA_like_3"/>
    <property type="match status" value="1"/>
</dbReference>
<evidence type="ECO:0000313" key="6">
    <source>
        <dbReference type="EMBL" id="TFE41995.1"/>
    </source>
</evidence>
<reference evidence="6 7" key="1">
    <citation type="submission" date="2019-03" db="EMBL/GenBank/DDBJ databases">
        <title>Complete Genome Sequence of Paraburkholderia dipogonis ICMP 19430T, a Nitrogen-fixing Symbiont of the South African Invasive Legume Dipogon lignosus in New Zealand.</title>
        <authorList>
            <person name="De Meyer S.E."/>
        </authorList>
    </citation>
    <scope>NUCLEOTIDE SEQUENCE [LARGE SCALE GENOMIC DNA]</scope>
    <source>
        <strain evidence="6 7">ICMP 19430</strain>
    </source>
</reference>